<organism evidence="2 3">
    <name type="scientific">Lentinula lateritia</name>
    <dbReference type="NCBI Taxonomy" id="40482"/>
    <lineage>
        <taxon>Eukaryota</taxon>
        <taxon>Fungi</taxon>
        <taxon>Dikarya</taxon>
        <taxon>Basidiomycota</taxon>
        <taxon>Agaricomycotina</taxon>
        <taxon>Agaricomycetes</taxon>
        <taxon>Agaricomycetidae</taxon>
        <taxon>Agaricales</taxon>
        <taxon>Marasmiineae</taxon>
        <taxon>Omphalotaceae</taxon>
        <taxon>Lentinula</taxon>
    </lineage>
</organism>
<gene>
    <name evidence="2" type="ORF">C8R41DRAFT_871366</name>
</gene>
<sequence>MSPKRTTRTPARRKAVGLATQNRNTSTRRLHVMMENHSATLTSNSSPSSPLSTVSSDSASHDPLIIPAPSARIPVDIDSIHEFPMLPSGREEYLKRQGGTDELVKGLDTLHTASENIFKTQKEEICSRMHQIRVLKEQCRKYQETICLSKLTQEREHRCPGCENLAWDPQILIIHGRAYVGFIKYFQGTFEITFNLIYIFCSLSLVMKSFMLEGVYAWIQATPYVSFNAFDRGVKLNCPCIPGVLISPSRRI</sequence>
<proteinExistence type="predicted"/>
<dbReference type="Proteomes" id="UP001150217">
    <property type="component" value="Unassembled WGS sequence"/>
</dbReference>
<evidence type="ECO:0000313" key="2">
    <source>
        <dbReference type="EMBL" id="KAJ4467614.1"/>
    </source>
</evidence>
<keyword evidence="3" id="KW-1185">Reference proteome</keyword>
<feature type="compositionally biased region" description="Low complexity" evidence="1">
    <location>
        <begin position="39"/>
        <end position="58"/>
    </location>
</feature>
<protein>
    <submittedName>
        <fullName evidence="2">Uncharacterized protein</fullName>
    </submittedName>
</protein>
<feature type="region of interest" description="Disordered" evidence="1">
    <location>
        <begin position="39"/>
        <end position="60"/>
    </location>
</feature>
<comment type="caution">
    <text evidence="2">The sequence shown here is derived from an EMBL/GenBank/DDBJ whole genome shotgun (WGS) entry which is preliminary data.</text>
</comment>
<feature type="compositionally biased region" description="Basic residues" evidence="1">
    <location>
        <begin position="1"/>
        <end position="15"/>
    </location>
</feature>
<accession>A0ABQ8V1Q0</accession>
<feature type="region of interest" description="Disordered" evidence="1">
    <location>
        <begin position="1"/>
        <end position="26"/>
    </location>
</feature>
<dbReference type="EMBL" id="JANVFT010000106">
    <property type="protein sequence ID" value="KAJ4467614.1"/>
    <property type="molecule type" value="Genomic_DNA"/>
</dbReference>
<name>A0ABQ8V1Q0_9AGAR</name>
<evidence type="ECO:0000256" key="1">
    <source>
        <dbReference type="SAM" id="MobiDB-lite"/>
    </source>
</evidence>
<reference evidence="2" key="1">
    <citation type="submission" date="2022-08" db="EMBL/GenBank/DDBJ databases">
        <title>A Global Phylogenomic Analysis of the Shiitake Genus Lentinula.</title>
        <authorList>
            <consortium name="DOE Joint Genome Institute"/>
            <person name="Sierra-Patev S."/>
            <person name="Min B."/>
            <person name="Naranjo-Ortiz M."/>
            <person name="Looney B."/>
            <person name="Konkel Z."/>
            <person name="Slot J.C."/>
            <person name="Sakamoto Y."/>
            <person name="Steenwyk J.L."/>
            <person name="Rokas A."/>
            <person name="Carro J."/>
            <person name="Camarero S."/>
            <person name="Ferreira P."/>
            <person name="Molpeceres G."/>
            <person name="Ruiz-Duenas F.J."/>
            <person name="Serrano A."/>
            <person name="Henrissat B."/>
            <person name="Drula E."/>
            <person name="Hughes K.W."/>
            <person name="Mata J.L."/>
            <person name="Ishikawa N.K."/>
            <person name="Vargas-Isla R."/>
            <person name="Ushijima S."/>
            <person name="Smith C.A."/>
            <person name="Ahrendt S."/>
            <person name="Andreopoulos W."/>
            <person name="He G."/>
            <person name="Labutti K."/>
            <person name="Lipzen A."/>
            <person name="Ng V."/>
            <person name="Riley R."/>
            <person name="Sandor L."/>
            <person name="Barry K."/>
            <person name="Martinez A.T."/>
            <person name="Xiao Y."/>
            <person name="Gibbons J.G."/>
            <person name="Terashima K."/>
            <person name="Grigoriev I.V."/>
            <person name="Hibbett D.S."/>
        </authorList>
    </citation>
    <scope>NUCLEOTIDE SEQUENCE</scope>
    <source>
        <strain evidence="2">RHP3577 ss4</strain>
    </source>
</reference>
<evidence type="ECO:0000313" key="3">
    <source>
        <dbReference type="Proteomes" id="UP001150217"/>
    </source>
</evidence>